<dbReference type="InterPro" id="IPR002035">
    <property type="entry name" value="VWF_A"/>
</dbReference>
<evidence type="ECO:0000313" key="3">
    <source>
        <dbReference type="EnsemblMetazoa" id="XP_028519744.1"/>
    </source>
</evidence>
<keyword evidence="1" id="KW-0732">Signal</keyword>
<dbReference type="PROSITE" id="PS50234">
    <property type="entry name" value="VWFA"/>
    <property type="match status" value="1"/>
</dbReference>
<dbReference type="InterPro" id="IPR036465">
    <property type="entry name" value="vWFA_dom_sf"/>
</dbReference>
<evidence type="ECO:0000313" key="4">
    <source>
        <dbReference type="Proteomes" id="UP000887567"/>
    </source>
</evidence>
<dbReference type="Gene3D" id="3.40.50.410">
    <property type="entry name" value="von Willebrand factor, type A domain"/>
    <property type="match status" value="1"/>
</dbReference>
<dbReference type="SUPFAM" id="SSF53300">
    <property type="entry name" value="vWA-like"/>
    <property type="match status" value="1"/>
</dbReference>
<feature type="domain" description="VWFA" evidence="2">
    <location>
        <begin position="36"/>
        <end position="223"/>
    </location>
</feature>
<dbReference type="CDD" id="cd01450">
    <property type="entry name" value="vWFA_subfamily_ECM"/>
    <property type="match status" value="1"/>
</dbReference>
<reference evidence="3" key="1">
    <citation type="submission" date="2022-11" db="UniProtKB">
        <authorList>
            <consortium name="EnsemblMetazoa"/>
        </authorList>
    </citation>
    <scope>IDENTIFICATION</scope>
</reference>
<dbReference type="Pfam" id="PF00092">
    <property type="entry name" value="VWA"/>
    <property type="match status" value="1"/>
</dbReference>
<protein>
    <recommendedName>
        <fullName evidence="2">VWFA domain-containing protein</fullName>
    </recommendedName>
</protein>
<keyword evidence="4" id="KW-1185">Reference proteome</keyword>
<dbReference type="OMA" id="EMQEMAN"/>
<proteinExistence type="predicted"/>
<dbReference type="OrthoDB" id="5972333at2759"/>
<sequence>MDVRLVVPVVSWLVILISLVGWSNGQGTTLCSKPADVGIVLDASGSIGKKRWKQVVRFTQTLVNAFNVSDKGSHVAVLLYATKTKIEVGFNTFSGDDWTPDNINQRIAAVNYNDWKGLTYIDRGLKKANEELFTYENGMRRDKKIEKILILFTDGKQTKNRDPYTELKDAARPLKDKGIDIYALAVGTPEKIDVPELRGMASKAENVYTAKTFDELEPLAIRITQATCDIQLRSVSID</sequence>
<feature type="chain" id="PRO_5037572367" description="VWFA domain-containing protein" evidence="1">
    <location>
        <begin position="26"/>
        <end position="238"/>
    </location>
</feature>
<dbReference type="SMART" id="SM00327">
    <property type="entry name" value="VWA"/>
    <property type="match status" value="1"/>
</dbReference>
<dbReference type="EnsemblMetazoa" id="XM_028663943.1">
    <property type="protein sequence ID" value="XP_028519744.1"/>
    <property type="gene ID" value="LOC110231227"/>
</dbReference>
<dbReference type="PANTHER" id="PTHR24020:SF20">
    <property type="entry name" value="PH DOMAIN-CONTAINING PROTEIN"/>
    <property type="match status" value="1"/>
</dbReference>
<dbReference type="AlphaFoldDB" id="A0A913YWX4"/>
<evidence type="ECO:0000259" key="2">
    <source>
        <dbReference type="PROSITE" id="PS50234"/>
    </source>
</evidence>
<dbReference type="KEGG" id="epa:110231227"/>
<organism evidence="3 4">
    <name type="scientific">Exaiptasia diaphana</name>
    <name type="common">Tropical sea anemone</name>
    <name type="synonym">Aiptasia pulchella</name>
    <dbReference type="NCBI Taxonomy" id="2652724"/>
    <lineage>
        <taxon>Eukaryota</taxon>
        <taxon>Metazoa</taxon>
        <taxon>Cnidaria</taxon>
        <taxon>Anthozoa</taxon>
        <taxon>Hexacorallia</taxon>
        <taxon>Actiniaria</taxon>
        <taxon>Aiptasiidae</taxon>
        <taxon>Exaiptasia</taxon>
    </lineage>
</organism>
<dbReference type="PANTHER" id="PTHR24020">
    <property type="entry name" value="COLLAGEN ALPHA"/>
    <property type="match status" value="1"/>
</dbReference>
<dbReference type="RefSeq" id="XP_028519744.1">
    <property type="nucleotide sequence ID" value="XM_028663943.1"/>
</dbReference>
<accession>A0A913YWX4</accession>
<name>A0A913YWX4_EXADI</name>
<dbReference type="GeneID" id="110231227"/>
<dbReference type="PRINTS" id="PR00453">
    <property type="entry name" value="VWFADOMAIN"/>
</dbReference>
<feature type="signal peptide" evidence="1">
    <location>
        <begin position="1"/>
        <end position="25"/>
    </location>
</feature>
<dbReference type="InterPro" id="IPR050525">
    <property type="entry name" value="ECM_Assembly_Org"/>
</dbReference>
<dbReference type="Proteomes" id="UP000887567">
    <property type="component" value="Unplaced"/>
</dbReference>
<evidence type="ECO:0000256" key="1">
    <source>
        <dbReference type="SAM" id="SignalP"/>
    </source>
</evidence>